<dbReference type="AlphaFoldDB" id="A0A2I0V958"/>
<dbReference type="EMBL" id="KZ504034">
    <property type="protein sequence ID" value="PKU59944.1"/>
    <property type="molecule type" value="Genomic_DNA"/>
</dbReference>
<dbReference type="Proteomes" id="UP000233837">
    <property type="component" value="Unassembled WGS sequence"/>
</dbReference>
<name>A0A2I0V958_9ASPA</name>
<reference evidence="1 2" key="1">
    <citation type="journal article" date="2016" name="Sci. Rep.">
        <title>The Dendrobium catenatum Lindl. genome sequence provides insights into polysaccharide synthase, floral development and adaptive evolution.</title>
        <authorList>
            <person name="Zhang G.Q."/>
            <person name="Xu Q."/>
            <person name="Bian C."/>
            <person name="Tsai W.C."/>
            <person name="Yeh C.M."/>
            <person name="Liu K.W."/>
            <person name="Yoshida K."/>
            <person name="Zhang L.S."/>
            <person name="Chang S.B."/>
            <person name="Chen F."/>
            <person name="Shi Y."/>
            <person name="Su Y.Y."/>
            <person name="Zhang Y.Q."/>
            <person name="Chen L.J."/>
            <person name="Yin Y."/>
            <person name="Lin M."/>
            <person name="Huang H."/>
            <person name="Deng H."/>
            <person name="Wang Z.W."/>
            <person name="Zhu S.L."/>
            <person name="Zhao X."/>
            <person name="Deng C."/>
            <person name="Niu S.C."/>
            <person name="Huang J."/>
            <person name="Wang M."/>
            <person name="Liu G.H."/>
            <person name="Yang H.J."/>
            <person name="Xiao X.J."/>
            <person name="Hsiao Y.Y."/>
            <person name="Wu W.L."/>
            <person name="Chen Y.Y."/>
            <person name="Mitsuda N."/>
            <person name="Ohme-Takagi M."/>
            <person name="Luo Y.B."/>
            <person name="Van de Peer Y."/>
            <person name="Liu Z.J."/>
        </authorList>
    </citation>
    <scope>NUCLEOTIDE SEQUENCE [LARGE SCALE GENOMIC DNA]</scope>
    <source>
        <tissue evidence="1">The whole plant</tissue>
    </source>
</reference>
<evidence type="ECO:0000313" key="1">
    <source>
        <dbReference type="EMBL" id="PKU59944.1"/>
    </source>
</evidence>
<evidence type="ECO:0000313" key="2">
    <source>
        <dbReference type="Proteomes" id="UP000233837"/>
    </source>
</evidence>
<accession>A0A2I0V958</accession>
<keyword evidence="2" id="KW-1185">Reference proteome</keyword>
<reference evidence="1 2" key="2">
    <citation type="journal article" date="2017" name="Nature">
        <title>The Apostasia genome and the evolution of orchids.</title>
        <authorList>
            <person name="Zhang G.Q."/>
            <person name="Liu K.W."/>
            <person name="Li Z."/>
            <person name="Lohaus R."/>
            <person name="Hsiao Y.Y."/>
            <person name="Niu S.C."/>
            <person name="Wang J.Y."/>
            <person name="Lin Y.C."/>
            <person name="Xu Q."/>
            <person name="Chen L.J."/>
            <person name="Yoshida K."/>
            <person name="Fujiwara S."/>
            <person name="Wang Z.W."/>
            <person name="Zhang Y.Q."/>
            <person name="Mitsuda N."/>
            <person name="Wang M."/>
            <person name="Liu G.H."/>
            <person name="Pecoraro L."/>
            <person name="Huang H.X."/>
            <person name="Xiao X.J."/>
            <person name="Lin M."/>
            <person name="Wu X.Y."/>
            <person name="Wu W.L."/>
            <person name="Chen Y.Y."/>
            <person name="Chang S.B."/>
            <person name="Sakamoto S."/>
            <person name="Ohme-Takagi M."/>
            <person name="Yagi M."/>
            <person name="Zeng S.J."/>
            <person name="Shen C.Y."/>
            <person name="Yeh C.M."/>
            <person name="Luo Y.B."/>
            <person name="Tsai W.C."/>
            <person name="Van de Peer Y."/>
            <person name="Liu Z.J."/>
        </authorList>
    </citation>
    <scope>NUCLEOTIDE SEQUENCE [LARGE SCALE GENOMIC DNA]</scope>
    <source>
        <tissue evidence="1">The whole plant</tissue>
    </source>
</reference>
<gene>
    <name evidence="1" type="ORF">MA16_Dca026374</name>
</gene>
<protein>
    <submittedName>
        <fullName evidence="1">Uncharacterized protein</fullName>
    </submittedName>
</protein>
<organism evidence="1 2">
    <name type="scientific">Dendrobium catenatum</name>
    <dbReference type="NCBI Taxonomy" id="906689"/>
    <lineage>
        <taxon>Eukaryota</taxon>
        <taxon>Viridiplantae</taxon>
        <taxon>Streptophyta</taxon>
        <taxon>Embryophyta</taxon>
        <taxon>Tracheophyta</taxon>
        <taxon>Spermatophyta</taxon>
        <taxon>Magnoliopsida</taxon>
        <taxon>Liliopsida</taxon>
        <taxon>Asparagales</taxon>
        <taxon>Orchidaceae</taxon>
        <taxon>Epidendroideae</taxon>
        <taxon>Malaxideae</taxon>
        <taxon>Dendrobiinae</taxon>
        <taxon>Dendrobium</taxon>
    </lineage>
</organism>
<proteinExistence type="predicted"/>
<sequence length="253" mass="27817">MFCSLRFYTRQFSTKFLSLFPLAGLSQFTSPASSLIAEAHTVPNFFSSIQETMPNLLDLSTTSEPDLTLVERERESLIQPQSLIPTFHMLSDAISIINPKSRGSNGSDFLFEDCSEGSSSLPILGKCERMKGSLCTLGECKRTKDSLPTVGECEEMKGSLPTLGECEWTKAGRPAGSGKQAVWCQVGQGNQVVRQHNKKAKGSIGMCQGRRAMRLGGLGRRSADGRVARWELWVGRQLSGQRLVRHSDGQRPD</sequence>